<dbReference type="EMBL" id="CP017812">
    <property type="protein sequence ID" value="AOZ72371.1"/>
    <property type="molecule type" value="Genomic_DNA"/>
</dbReference>
<dbReference type="GO" id="GO:0004673">
    <property type="term" value="F:protein histidine kinase activity"/>
    <property type="evidence" value="ECO:0007669"/>
    <property type="project" value="UniProtKB-EC"/>
</dbReference>
<dbReference type="InterPro" id="IPR038424">
    <property type="entry name" value="H_kinase_PdtaS_GAF_sf"/>
</dbReference>
<dbReference type="EC" id="2.7.13.3" evidence="2"/>
<dbReference type="PANTHER" id="PTHR41523">
    <property type="entry name" value="TWO-COMPONENT SYSTEM SENSOR PROTEIN"/>
    <property type="match status" value="1"/>
</dbReference>
<keyword evidence="5" id="KW-0547">Nucleotide-binding</keyword>
<sequence length="492" mass="53699">MQTLTEIIQENCSETLSQADLDWLHVLVADWQILSDLAPADLILWLPTVDNRFIAVAHCRPATAVTVHLDDIIGLYMPATGSTELQKTLKSGRIIRDDAPRWAGSYSVQQIYVPVVRDGRTIAVVSCETNLGASTSSTSADRWFANSAEILMHMIASGEYPYEATPSSAFNGAPRVIDGVIRLDADGLVLGISPNARSCFRRLGVASKLVGEPLVEQVSAQVMPGKNTVDEALPLVLMGRAAWRTEVESPGATISFRALPLIRRGEREGAIVLCRDVSEVRRIEREIMSKEATIREIHHRVKNNLATVSALIRLQSRRSQNPEVKQALSEAERRVSTISTVHEALSHTLEGEFDYTPLARTILTNAALLASSDQQVSVRLEGDFGKVDADRASTLSTVLAELVANSVEHGYRNYGGEITVRVSREEDFARIIVSDEGEGFDPQRKGKGLGTQIVQSLVNAELHGYVDWVANDAGGTDAVVVGQVQQKKKSKA</sequence>
<dbReference type="SMART" id="SM00911">
    <property type="entry name" value="HWE_HK"/>
    <property type="match status" value="1"/>
</dbReference>
<dbReference type="Gene3D" id="3.30.450.280">
    <property type="entry name" value="GAF domain"/>
    <property type="match status" value="1"/>
</dbReference>
<dbReference type="RefSeq" id="WP_071163837.1">
    <property type="nucleotide sequence ID" value="NZ_CP017812.1"/>
</dbReference>
<dbReference type="AlphaFoldDB" id="A0A1D9MJ49"/>
<dbReference type="Pfam" id="PF02518">
    <property type="entry name" value="HATPase_c"/>
    <property type="match status" value="1"/>
</dbReference>
<dbReference type="Pfam" id="PF07568">
    <property type="entry name" value="HisKA_2"/>
    <property type="match status" value="1"/>
</dbReference>
<keyword evidence="3" id="KW-0597">Phosphoprotein</keyword>
<dbReference type="GO" id="GO:0005524">
    <property type="term" value="F:ATP binding"/>
    <property type="evidence" value="ECO:0007669"/>
    <property type="project" value="UniProtKB-KW"/>
</dbReference>
<comment type="catalytic activity">
    <reaction evidence="1">
        <text>ATP + protein L-histidine = ADP + protein N-phospho-L-histidine.</text>
        <dbReference type="EC" id="2.7.13.3"/>
    </reaction>
</comment>
<dbReference type="InterPro" id="IPR003594">
    <property type="entry name" value="HATPase_dom"/>
</dbReference>
<name>A0A1D9MJ49_9ACTO</name>
<evidence type="ECO:0000256" key="5">
    <source>
        <dbReference type="ARBA" id="ARBA00022741"/>
    </source>
</evidence>
<dbReference type="OrthoDB" id="9767435at2"/>
<dbReference type="InterPro" id="IPR036890">
    <property type="entry name" value="HATPase_C_sf"/>
</dbReference>
<keyword evidence="7" id="KW-0067">ATP-binding</keyword>
<keyword evidence="4" id="KW-0808">Transferase</keyword>
<dbReference type="InterPro" id="IPR013656">
    <property type="entry name" value="PAS_4"/>
</dbReference>
<feature type="domain" description="Histidine kinase" evidence="8">
    <location>
        <begin position="296"/>
        <end position="486"/>
    </location>
</feature>
<dbReference type="InterPro" id="IPR022066">
    <property type="entry name" value="PdtaS_GAF"/>
</dbReference>
<dbReference type="Proteomes" id="UP000176288">
    <property type="component" value="Chromosome"/>
</dbReference>
<protein>
    <recommendedName>
        <fullName evidence="2">histidine kinase</fullName>
        <ecNumber evidence="2">2.7.13.3</ecNumber>
    </recommendedName>
</protein>
<evidence type="ECO:0000313" key="10">
    <source>
        <dbReference type="Proteomes" id="UP000176288"/>
    </source>
</evidence>
<dbReference type="Pfam" id="PF08448">
    <property type="entry name" value="PAS_4"/>
    <property type="match status" value="1"/>
</dbReference>
<keyword evidence="6 9" id="KW-0418">Kinase</keyword>
<dbReference type="SMART" id="SM00387">
    <property type="entry name" value="HATPase_c"/>
    <property type="match status" value="1"/>
</dbReference>
<evidence type="ECO:0000256" key="7">
    <source>
        <dbReference type="ARBA" id="ARBA00022840"/>
    </source>
</evidence>
<keyword evidence="10" id="KW-1185">Reference proteome</keyword>
<evidence type="ECO:0000259" key="8">
    <source>
        <dbReference type="PROSITE" id="PS50109"/>
    </source>
</evidence>
<dbReference type="InterPro" id="IPR011102">
    <property type="entry name" value="Sig_transdc_His_kinase_HWE"/>
</dbReference>
<organism evidence="9 10">
    <name type="scientific">Boudabousia tangfeifanii</name>
    <dbReference type="NCBI Taxonomy" id="1912795"/>
    <lineage>
        <taxon>Bacteria</taxon>
        <taxon>Bacillati</taxon>
        <taxon>Actinomycetota</taxon>
        <taxon>Actinomycetes</taxon>
        <taxon>Actinomycetales</taxon>
        <taxon>Actinomycetaceae</taxon>
        <taxon>Boudabousia</taxon>
    </lineage>
</organism>
<evidence type="ECO:0000256" key="1">
    <source>
        <dbReference type="ARBA" id="ARBA00000085"/>
    </source>
</evidence>
<dbReference type="Gene3D" id="3.30.450.20">
    <property type="entry name" value="PAS domain"/>
    <property type="match status" value="1"/>
</dbReference>
<dbReference type="Gene3D" id="3.30.565.10">
    <property type="entry name" value="Histidine kinase-like ATPase, C-terminal domain"/>
    <property type="match status" value="1"/>
</dbReference>
<evidence type="ECO:0000256" key="4">
    <source>
        <dbReference type="ARBA" id="ARBA00022679"/>
    </source>
</evidence>
<dbReference type="InterPro" id="IPR011495">
    <property type="entry name" value="Sig_transdc_His_kin_sub2_dim/P"/>
</dbReference>
<dbReference type="InterPro" id="IPR005467">
    <property type="entry name" value="His_kinase_dom"/>
</dbReference>
<evidence type="ECO:0000256" key="6">
    <source>
        <dbReference type="ARBA" id="ARBA00022777"/>
    </source>
</evidence>
<gene>
    <name evidence="9" type="ORF">BK816_02870</name>
</gene>
<dbReference type="SUPFAM" id="SSF55874">
    <property type="entry name" value="ATPase domain of HSP90 chaperone/DNA topoisomerase II/histidine kinase"/>
    <property type="match status" value="1"/>
</dbReference>
<evidence type="ECO:0000313" key="9">
    <source>
        <dbReference type="EMBL" id="AOZ72371.1"/>
    </source>
</evidence>
<reference evidence="9 10" key="1">
    <citation type="submission" date="2016-10" db="EMBL/GenBank/DDBJ databases">
        <title>Actinomyces aegypiusis sp. nov., isolated from the Aegypius monachus in Qinghai Tibet Plateau China.</title>
        <authorList>
            <person name="Wang Y."/>
        </authorList>
    </citation>
    <scope>NUCLEOTIDE SEQUENCE [LARGE SCALE GENOMIC DNA]</scope>
    <source>
        <strain evidence="9 10">VUL4_3</strain>
    </source>
</reference>
<dbReference type="PANTHER" id="PTHR41523:SF8">
    <property type="entry name" value="ETHYLENE RESPONSE SENSOR PROTEIN"/>
    <property type="match status" value="1"/>
</dbReference>
<evidence type="ECO:0000256" key="2">
    <source>
        <dbReference type="ARBA" id="ARBA00012438"/>
    </source>
</evidence>
<dbReference type="Pfam" id="PF12282">
    <property type="entry name" value="GAF_PdtaS"/>
    <property type="match status" value="1"/>
</dbReference>
<accession>A0A1D9MJ49</accession>
<dbReference type="KEGG" id="avu:BK816_02870"/>
<proteinExistence type="predicted"/>
<dbReference type="PROSITE" id="PS50109">
    <property type="entry name" value="HIS_KIN"/>
    <property type="match status" value="1"/>
</dbReference>
<dbReference type="STRING" id="1912795.BK816_02870"/>
<evidence type="ECO:0000256" key="3">
    <source>
        <dbReference type="ARBA" id="ARBA00022553"/>
    </source>
</evidence>